<dbReference type="EMBL" id="HBUE01334367">
    <property type="protein sequence ID" value="CAG6595094.1"/>
    <property type="molecule type" value="Transcribed_RNA"/>
</dbReference>
<feature type="transmembrane region" description="Helical" evidence="1">
    <location>
        <begin position="12"/>
        <end position="32"/>
    </location>
</feature>
<sequence length="114" mass="13103">MTPPRLTPVRAPAAVAAAMLLATMITTTWWTCTRWRTWWPQRPRHPSRLVKWPAEVCPLRRRSTPSCTVAILRRPFLVSKIKPSHRERRAGSRCRVVSWCSINPFLTPCLGTLS</sequence>
<proteinExistence type="predicted"/>
<keyword evidence="1" id="KW-0812">Transmembrane</keyword>
<evidence type="ECO:0000256" key="1">
    <source>
        <dbReference type="SAM" id="Phobius"/>
    </source>
</evidence>
<dbReference type="AlphaFoldDB" id="A0A8D8KMS6"/>
<keyword evidence="1" id="KW-1133">Transmembrane helix</keyword>
<reference evidence="2" key="1">
    <citation type="submission" date="2021-05" db="EMBL/GenBank/DDBJ databases">
        <authorList>
            <person name="Alioto T."/>
            <person name="Alioto T."/>
            <person name="Gomez Garrido J."/>
        </authorList>
    </citation>
    <scope>NUCLEOTIDE SEQUENCE</scope>
</reference>
<protein>
    <submittedName>
        <fullName evidence="2">(northern house mosquito) hypothetical protein</fullName>
    </submittedName>
</protein>
<evidence type="ECO:0000313" key="2">
    <source>
        <dbReference type="EMBL" id="CAG6595094.1"/>
    </source>
</evidence>
<accession>A0A8D8KMS6</accession>
<name>A0A8D8KMS6_CULPI</name>
<organism evidence="2">
    <name type="scientific">Culex pipiens</name>
    <name type="common">House mosquito</name>
    <dbReference type="NCBI Taxonomy" id="7175"/>
    <lineage>
        <taxon>Eukaryota</taxon>
        <taxon>Metazoa</taxon>
        <taxon>Ecdysozoa</taxon>
        <taxon>Arthropoda</taxon>
        <taxon>Hexapoda</taxon>
        <taxon>Insecta</taxon>
        <taxon>Pterygota</taxon>
        <taxon>Neoptera</taxon>
        <taxon>Endopterygota</taxon>
        <taxon>Diptera</taxon>
        <taxon>Nematocera</taxon>
        <taxon>Culicoidea</taxon>
        <taxon>Culicidae</taxon>
        <taxon>Culicinae</taxon>
        <taxon>Culicini</taxon>
        <taxon>Culex</taxon>
        <taxon>Culex</taxon>
    </lineage>
</organism>
<dbReference type="EMBL" id="HBUE01227617">
    <property type="protein sequence ID" value="CAG6542973.1"/>
    <property type="molecule type" value="Transcribed_RNA"/>
</dbReference>
<keyword evidence="1" id="KW-0472">Membrane</keyword>